<reference evidence="2" key="1">
    <citation type="journal article" date="2020" name="mSystems">
        <title>Genome- and Community-Level Interaction Insights into Carbon Utilization and Element Cycling Functions of Hydrothermarchaeota in Hydrothermal Sediment.</title>
        <authorList>
            <person name="Zhou Z."/>
            <person name="Liu Y."/>
            <person name="Xu W."/>
            <person name="Pan J."/>
            <person name="Luo Z.H."/>
            <person name="Li M."/>
        </authorList>
    </citation>
    <scope>NUCLEOTIDE SEQUENCE [LARGE SCALE GENOMIC DNA]</scope>
    <source>
        <strain evidence="2">SpSt-258</strain>
    </source>
</reference>
<comment type="caution">
    <text evidence="2">The sequence shown here is derived from an EMBL/GenBank/DDBJ whole genome shotgun (WGS) entry which is preliminary data.</text>
</comment>
<dbReference type="EMBL" id="DSKY01000020">
    <property type="protein sequence ID" value="HDY59513.1"/>
    <property type="molecule type" value="Genomic_DNA"/>
</dbReference>
<evidence type="ECO:0000259" key="1">
    <source>
        <dbReference type="Pfam" id="PF13518"/>
    </source>
</evidence>
<gene>
    <name evidence="2" type="ORF">ENP86_08185</name>
</gene>
<feature type="domain" description="Insertion element IS150 protein InsJ-like helix-turn-helix" evidence="1">
    <location>
        <begin position="10"/>
        <end position="46"/>
    </location>
</feature>
<dbReference type="InterPro" id="IPR009057">
    <property type="entry name" value="Homeodomain-like_sf"/>
</dbReference>
<organism evidence="2">
    <name type="scientific">candidate division WOR-3 bacterium</name>
    <dbReference type="NCBI Taxonomy" id="2052148"/>
    <lineage>
        <taxon>Bacteria</taxon>
        <taxon>Bacteria division WOR-3</taxon>
    </lineage>
</organism>
<sequence length="327" mass="38403">MYNRNSELYLQVIRHYFNNKSSLRRTAANFGLHYQTVYKWVSDLRKAISNLESNQVPGSMPASKIEKILVRLKERNPVLTLNQAKKIMEENGYNVSLNCIWHIWKEYGYTGFDWKNISNDFTVFCPWSGETKKKFLQAQALFACGFIKESAGLLNTVPMLPRNDLLLKIPDAYLSPQRLLEKFSMQFGEIPLSEYCLRLEDIYRLFIKKRLYYSALRAGLPLIFALSWKGEFRKMGCIIARLERIINTPRTPKTIFPYKFCLVLLKGRWYFENLKIKSALKTVQSCYKMAMRYKYLPHRLLANLGIFCMTVEKYNLAEELIKLSLRG</sequence>
<dbReference type="Pfam" id="PF13518">
    <property type="entry name" value="HTH_28"/>
    <property type="match status" value="1"/>
</dbReference>
<protein>
    <submittedName>
        <fullName evidence="2">Transposase</fullName>
    </submittedName>
</protein>
<name>A0A7V0Z6K2_UNCW3</name>
<dbReference type="AlphaFoldDB" id="A0A7V0Z6K2"/>
<proteinExistence type="predicted"/>
<dbReference type="InterPro" id="IPR055247">
    <property type="entry name" value="InsJ-like_HTH"/>
</dbReference>
<dbReference type="SUPFAM" id="SSF46689">
    <property type="entry name" value="Homeodomain-like"/>
    <property type="match status" value="1"/>
</dbReference>
<accession>A0A7V0Z6K2</accession>
<evidence type="ECO:0000313" key="2">
    <source>
        <dbReference type="EMBL" id="HDY59513.1"/>
    </source>
</evidence>